<sequence>MDPKQDTPVVASRKYSTIYFLTRRTTHKTRSENIVQISSYEPRCAAHLLESPSLLQPYDGTFALRSSKSGPSYNAKLYS</sequence>
<organism evidence="1 2">
    <name type="scientific">Schizopora paradoxa</name>
    <dbReference type="NCBI Taxonomy" id="27342"/>
    <lineage>
        <taxon>Eukaryota</taxon>
        <taxon>Fungi</taxon>
        <taxon>Dikarya</taxon>
        <taxon>Basidiomycota</taxon>
        <taxon>Agaricomycotina</taxon>
        <taxon>Agaricomycetes</taxon>
        <taxon>Hymenochaetales</taxon>
        <taxon>Schizoporaceae</taxon>
        <taxon>Schizopora</taxon>
    </lineage>
</organism>
<protein>
    <submittedName>
        <fullName evidence="1">Uncharacterized protein</fullName>
    </submittedName>
</protein>
<evidence type="ECO:0000313" key="2">
    <source>
        <dbReference type="Proteomes" id="UP000053477"/>
    </source>
</evidence>
<reference evidence="1 2" key="1">
    <citation type="submission" date="2015-04" db="EMBL/GenBank/DDBJ databases">
        <title>Complete genome sequence of Schizopora paradoxa KUC8140, a cosmopolitan wood degrader in East Asia.</title>
        <authorList>
            <consortium name="DOE Joint Genome Institute"/>
            <person name="Min B."/>
            <person name="Park H."/>
            <person name="Jang Y."/>
            <person name="Kim J.-J."/>
            <person name="Kim K.H."/>
            <person name="Pangilinan J."/>
            <person name="Lipzen A."/>
            <person name="Riley R."/>
            <person name="Grigoriev I.V."/>
            <person name="Spatafora J.W."/>
            <person name="Choi I.-G."/>
        </authorList>
    </citation>
    <scope>NUCLEOTIDE SEQUENCE [LARGE SCALE GENOMIC DNA]</scope>
    <source>
        <strain evidence="1 2">KUC8140</strain>
    </source>
</reference>
<evidence type="ECO:0000313" key="1">
    <source>
        <dbReference type="EMBL" id="KLO15454.1"/>
    </source>
</evidence>
<dbReference type="InParanoid" id="A0A0H2RUC9"/>
<name>A0A0H2RUC9_9AGAM</name>
<keyword evidence="2" id="KW-1185">Reference proteome</keyword>
<proteinExistence type="predicted"/>
<gene>
    <name evidence="1" type="ORF">SCHPADRAFT_262415</name>
</gene>
<dbReference type="Proteomes" id="UP000053477">
    <property type="component" value="Unassembled WGS sequence"/>
</dbReference>
<dbReference type="EMBL" id="KQ085929">
    <property type="protein sequence ID" value="KLO15454.1"/>
    <property type="molecule type" value="Genomic_DNA"/>
</dbReference>
<accession>A0A0H2RUC9</accession>
<dbReference type="AlphaFoldDB" id="A0A0H2RUC9"/>